<organism evidence="3">
    <name type="scientific">Cladocopium goreaui</name>
    <dbReference type="NCBI Taxonomy" id="2562237"/>
    <lineage>
        <taxon>Eukaryota</taxon>
        <taxon>Sar</taxon>
        <taxon>Alveolata</taxon>
        <taxon>Dinophyceae</taxon>
        <taxon>Suessiales</taxon>
        <taxon>Symbiodiniaceae</taxon>
        <taxon>Cladocopium</taxon>
    </lineage>
</organism>
<reference evidence="4 5" key="2">
    <citation type="submission" date="2024-05" db="EMBL/GenBank/DDBJ databases">
        <authorList>
            <person name="Chen Y."/>
            <person name="Shah S."/>
            <person name="Dougan E. K."/>
            <person name="Thang M."/>
            <person name="Chan C."/>
        </authorList>
    </citation>
    <scope>NUCLEOTIDE SEQUENCE [LARGE SCALE GENOMIC DNA]</scope>
</reference>
<evidence type="ECO:0000313" key="3">
    <source>
        <dbReference type="EMBL" id="CAI3973461.1"/>
    </source>
</evidence>
<dbReference type="SUPFAM" id="SSF49879">
    <property type="entry name" value="SMAD/FHA domain"/>
    <property type="match status" value="1"/>
</dbReference>
<reference evidence="3" key="1">
    <citation type="submission" date="2022-10" db="EMBL/GenBank/DDBJ databases">
        <authorList>
            <person name="Chen Y."/>
            <person name="Dougan E. K."/>
            <person name="Chan C."/>
            <person name="Rhodes N."/>
            <person name="Thang M."/>
        </authorList>
    </citation>
    <scope>NUCLEOTIDE SEQUENCE</scope>
</reference>
<dbReference type="SMART" id="SM00240">
    <property type="entry name" value="FHA"/>
    <property type="match status" value="1"/>
</dbReference>
<proteinExistence type="predicted"/>
<dbReference type="Gene3D" id="2.60.200.20">
    <property type="match status" value="1"/>
</dbReference>
<evidence type="ECO:0000259" key="2">
    <source>
        <dbReference type="PROSITE" id="PS50006"/>
    </source>
</evidence>
<evidence type="ECO:0000313" key="5">
    <source>
        <dbReference type="Proteomes" id="UP001152797"/>
    </source>
</evidence>
<dbReference type="EMBL" id="CAMXCT030000077">
    <property type="protein sequence ID" value="CAL4760773.1"/>
    <property type="molecule type" value="Genomic_DNA"/>
</dbReference>
<name>A0A9P1FEU9_9DINO</name>
<dbReference type="AlphaFoldDB" id="A0A9P1FEU9"/>
<dbReference type="InterPro" id="IPR000253">
    <property type="entry name" value="FHA_dom"/>
</dbReference>
<dbReference type="InterPro" id="IPR050923">
    <property type="entry name" value="Cell_Proc_Reg/RNA_Proc"/>
</dbReference>
<protein>
    <submittedName>
        <fullName evidence="4">Protein phosphatase 1 regulatory inhibitor subunit PPP1R8 homolog</fullName>
    </submittedName>
</protein>
<dbReference type="Pfam" id="PF00498">
    <property type="entry name" value="FHA"/>
    <property type="match status" value="1"/>
</dbReference>
<sequence length="728" mass="78747">MHRALAPKDPVHLPEVCEDEPPCELPSWCSPPDVALGDASIEIWRMPSGSPAAPEPIIFGRRPWVHFGRRQQCKVDRQPDVELHTRTASRKQALLLRNFHGQVFLLDMGSSHGTYLGRQKLAAKTPKEWKPGVVLFFADANTETFELRPRQLRYPSPTSRLLEAKPVAAPGPTGIAGIASMVVGRNFAGARRMMGTQLGEEIAVKPKVVDVVEVTDEKAQKDQETDPGNQVQGEKLYPGDWEVPADGLSSIGWKPEAQKDSKPHPSDQAEPASTGPPTALRIDPVFSGGSLAARLEQVMSKCLGPDVIGTLRSKGPRYPCPERPDWQLNLWSGRSRPYDPTQPALVVIKAAVKMSVGLTRQVTLEWLSTNLPADSQLLVRFTDAPLELAEPAEAGCWQLDLPLAVSGNAGVVSLSSFQPLPKKLFVRLCSCAPRRSGDVLLGGVFGSTLRPLDIDGDEWELSPSDVTGKLGAQEHAPLASKTTKRPALASQVQTPLETKPRVISVPPAKCETATKGADIDAGSVSCVESGTESSERSPVSRVSTELGSEDEDEPKKSADTKAQIPRGEGSNQAKVSKDRSGKEFQEAKGGTVFKNKAKGGTEVKSKVRDRSPSRRVKTAGLSKRPASRKQTAPQRTGFKGKTQHGKTSLSPKVSGRKRLKILPSDSESEGTRSGQEEELMQLPASQLVARMKAGIIAKRLTSPDFKHGRLRAAYSKALDLLCDEADEG</sequence>
<feature type="compositionally biased region" description="Basic and acidic residues" evidence="1">
    <location>
        <begin position="256"/>
        <end position="267"/>
    </location>
</feature>
<feature type="region of interest" description="Disordered" evidence="1">
    <location>
        <begin position="474"/>
        <end position="507"/>
    </location>
</feature>
<feature type="compositionally biased region" description="Basic and acidic residues" evidence="1">
    <location>
        <begin position="575"/>
        <end position="586"/>
    </location>
</feature>
<gene>
    <name evidence="3" type="ORF">C1SCF055_LOCUS1967</name>
</gene>
<feature type="region of interest" description="Disordered" evidence="1">
    <location>
        <begin position="521"/>
        <end position="682"/>
    </location>
</feature>
<dbReference type="InterPro" id="IPR008984">
    <property type="entry name" value="SMAD_FHA_dom_sf"/>
</dbReference>
<dbReference type="EMBL" id="CAMXCT010000077">
    <property type="protein sequence ID" value="CAI3973461.1"/>
    <property type="molecule type" value="Genomic_DNA"/>
</dbReference>
<dbReference type="OrthoDB" id="444265at2759"/>
<accession>A0A9P1FEU9</accession>
<feature type="compositionally biased region" description="Basic and acidic residues" evidence="1">
    <location>
        <begin position="599"/>
        <end position="612"/>
    </location>
</feature>
<dbReference type="PANTHER" id="PTHR23308">
    <property type="entry name" value="NUCLEAR INHIBITOR OF PROTEIN PHOSPHATASE-1"/>
    <property type="match status" value="1"/>
</dbReference>
<evidence type="ECO:0000256" key="1">
    <source>
        <dbReference type="SAM" id="MobiDB-lite"/>
    </source>
</evidence>
<dbReference type="Proteomes" id="UP001152797">
    <property type="component" value="Unassembled WGS sequence"/>
</dbReference>
<feature type="domain" description="FHA" evidence="2">
    <location>
        <begin position="65"/>
        <end position="121"/>
    </location>
</feature>
<keyword evidence="5" id="KW-1185">Reference proteome</keyword>
<comment type="caution">
    <text evidence="3">The sequence shown here is derived from an EMBL/GenBank/DDBJ whole genome shotgun (WGS) entry which is preliminary data.</text>
</comment>
<dbReference type="EMBL" id="CAMXCT020000077">
    <property type="protein sequence ID" value="CAL1126836.1"/>
    <property type="molecule type" value="Genomic_DNA"/>
</dbReference>
<feature type="region of interest" description="Disordered" evidence="1">
    <location>
        <begin position="217"/>
        <end position="281"/>
    </location>
</feature>
<evidence type="ECO:0000313" key="4">
    <source>
        <dbReference type="EMBL" id="CAL4760773.1"/>
    </source>
</evidence>
<dbReference type="PROSITE" id="PS50006">
    <property type="entry name" value="FHA_DOMAIN"/>
    <property type="match status" value="1"/>
</dbReference>